<name>L8JUV0_9BACT</name>
<sequence length="197" mass="22901">MAQEDDKYKVHIKGKNGRIVNKVYTNMDELKNDPQLKDLEIGHEENGEFRFVPDENKHTFYAVERLGGNQKFFIYQTWGKNQENEDKMMVEPPVAPEPEAVVNAKADRNGMDSHEDKANISPPEFEKFPEGINNDILTELMRDDLIEDKDQVRLEFIDGLLKINGKQQPDSIAQKYRHLLKQSGITFDNQFVYEVKN</sequence>
<comment type="caution">
    <text evidence="1">The sequence shown here is derived from an EMBL/GenBank/DDBJ whole genome shotgun (WGS) entry which is preliminary data.</text>
</comment>
<proteinExistence type="predicted"/>
<dbReference type="OrthoDB" id="15218at2"/>
<dbReference type="Proteomes" id="UP000011135">
    <property type="component" value="Unassembled WGS sequence"/>
</dbReference>
<organism evidence="1 2">
    <name type="scientific">Fulvivirga imtechensis AK7</name>
    <dbReference type="NCBI Taxonomy" id="1237149"/>
    <lineage>
        <taxon>Bacteria</taxon>
        <taxon>Pseudomonadati</taxon>
        <taxon>Bacteroidota</taxon>
        <taxon>Cytophagia</taxon>
        <taxon>Cytophagales</taxon>
        <taxon>Fulvivirgaceae</taxon>
        <taxon>Fulvivirga</taxon>
    </lineage>
</organism>
<dbReference type="STRING" id="1237149.C900_02807"/>
<reference evidence="1 2" key="1">
    <citation type="submission" date="2012-12" db="EMBL/GenBank/DDBJ databases">
        <title>Genome assembly of Fulvivirga imtechensis AK7.</title>
        <authorList>
            <person name="Nupur N."/>
            <person name="Khatri I."/>
            <person name="Kumar R."/>
            <person name="Subramanian S."/>
            <person name="Pinnaka A."/>
        </authorList>
    </citation>
    <scope>NUCLEOTIDE SEQUENCE [LARGE SCALE GENOMIC DNA]</scope>
    <source>
        <strain evidence="1 2">AK7</strain>
    </source>
</reference>
<evidence type="ECO:0000313" key="2">
    <source>
        <dbReference type="Proteomes" id="UP000011135"/>
    </source>
</evidence>
<dbReference type="AlphaFoldDB" id="L8JUV0"/>
<keyword evidence="2" id="KW-1185">Reference proteome</keyword>
<gene>
    <name evidence="1" type="ORF">C900_02807</name>
</gene>
<dbReference type="EMBL" id="AMZN01000041">
    <property type="protein sequence ID" value="ELR71349.1"/>
    <property type="molecule type" value="Genomic_DNA"/>
</dbReference>
<dbReference type="RefSeq" id="WP_009580117.1">
    <property type="nucleotide sequence ID" value="NZ_AMZN01000041.1"/>
</dbReference>
<accession>L8JUV0</accession>
<protein>
    <submittedName>
        <fullName evidence="1">Uncharacterized protein</fullName>
    </submittedName>
</protein>
<evidence type="ECO:0000313" key="1">
    <source>
        <dbReference type="EMBL" id="ELR71349.1"/>
    </source>
</evidence>